<dbReference type="CDD" id="cd00077">
    <property type="entry name" value="HDc"/>
    <property type="match status" value="1"/>
</dbReference>
<dbReference type="EMBL" id="CP087164">
    <property type="protein sequence ID" value="UGS37512.1"/>
    <property type="molecule type" value="Genomic_DNA"/>
</dbReference>
<dbReference type="AlphaFoldDB" id="A0A9E7C2D1"/>
<sequence length="442" mass="47828">MEIRLSQVVSALSHSLDITEGQPPGHATRCCLIGMRLGEAVGLPDADRSALFYALLLKDAGCSTTASRVAALFDHDDQAVKVDLKATDLRRPTEAVRYALRNSAPSRGPLARARTFLHVALRGSRREMTAARCERGAEIARMIGLGEDTAQAILHLDEHWDGSGEPMGVAGDRIPMLGRILCLAQSAEIAAQGGGAAAACAFARRRSATWFDPQLVDVLCRLEHDEPFWRHVASGDVGGLEPVDRAEVADDRRLDRVSEAFAQVIDAKSPYTLRHSQGVAEIAVGIGKVLELGEADRRDLRRAGLLHDLGKLGISSRVLDKPGPLTPTEWAAVRRHPETTLNILRRIPALHHVAEVAAAHHERIDGRGYHRGLPGERLGVQARILAVADVAEALSSDRPYRSRLGPHEVLTIMRVEAGTHFCPATFAALEAHVGRGMVLRAA</sequence>
<name>A0A9E7C2D1_9ACTN</name>
<keyword evidence="3" id="KW-1185">Reference proteome</keyword>
<evidence type="ECO:0000313" key="3">
    <source>
        <dbReference type="Proteomes" id="UP001162834"/>
    </source>
</evidence>
<dbReference type="SUPFAM" id="SSF109604">
    <property type="entry name" value="HD-domain/PDEase-like"/>
    <property type="match status" value="2"/>
</dbReference>
<gene>
    <name evidence="2" type="ORF">DSM104329_03928</name>
</gene>
<proteinExistence type="predicted"/>
<dbReference type="PROSITE" id="PS51832">
    <property type="entry name" value="HD_GYP"/>
    <property type="match status" value="1"/>
</dbReference>
<evidence type="ECO:0000313" key="2">
    <source>
        <dbReference type="EMBL" id="UGS37512.1"/>
    </source>
</evidence>
<dbReference type="EC" id="3.1.4.-" evidence="2"/>
<feature type="domain" description="HD-GYP" evidence="1">
    <location>
        <begin position="250"/>
        <end position="442"/>
    </location>
</feature>
<dbReference type="Gene3D" id="1.10.3210.10">
    <property type="entry name" value="Hypothetical protein af1432"/>
    <property type="match status" value="2"/>
</dbReference>
<dbReference type="PANTHER" id="PTHR45228:SF5">
    <property type="entry name" value="CYCLIC DI-GMP PHOSPHODIESTERASE VC_1348-RELATED"/>
    <property type="match status" value="1"/>
</dbReference>
<dbReference type="NCBIfam" id="TIGR00277">
    <property type="entry name" value="HDIG"/>
    <property type="match status" value="1"/>
</dbReference>
<protein>
    <submittedName>
        <fullName evidence="2">3'3'-cGAMP-specific phosphodiesterase 3</fullName>
        <ecNumber evidence="2">3.1.4.-</ecNumber>
    </submittedName>
</protein>
<dbReference type="InterPro" id="IPR003607">
    <property type="entry name" value="HD/PDEase_dom"/>
</dbReference>
<accession>A0A9E7C2D1</accession>
<dbReference type="RefSeq" id="WP_259311566.1">
    <property type="nucleotide sequence ID" value="NZ_CP087164.1"/>
</dbReference>
<reference evidence="2" key="1">
    <citation type="journal article" date="2022" name="Int. J. Syst. Evol. Microbiol.">
        <title>Pseudomonas aegrilactucae sp. nov. and Pseudomonas morbosilactucae sp. nov., pathogens causing bacterial rot of lettuce in Japan.</title>
        <authorList>
            <person name="Sawada H."/>
            <person name="Fujikawa T."/>
            <person name="Satou M."/>
        </authorList>
    </citation>
    <scope>NUCLEOTIDE SEQUENCE</scope>
    <source>
        <strain evidence="2">0166_1</strain>
    </source>
</reference>
<organism evidence="2 3">
    <name type="scientific">Capillimicrobium parvum</name>
    <dbReference type="NCBI Taxonomy" id="2884022"/>
    <lineage>
        <taxon>Bacteria</taxon>
        <taxon>Bacillati</taxon>
        <taxon>Actinomycetota</taxon>
        <taxon>Thermoleophilia</taxon>
        <taxon>Solirubrobacterales</taxon>
        <taxon>Capillimicrobiaceae</taxon>
        <taxon>Capillimicrobium</taxon>
    </lineage>
</organism>
<dbReference type="InterPro" id="IPR006675">
    <property type="entry name" value="HDIG_dom"/>
</dbReference>
<dbReference type="Proteomes" id="UP001162834">
    <property type="component" value="Chromosome"/>
</dbReference>
<dbReference type="KEGG" id="sbae:DSM104329_03928"/>
<keyword evidence="2" id="KW-0378">Hydrolase</keyword>
<evidence type="ECO:0000259" key="1">
    <source>
        <dbReference type="PROSITE" id="PS51832"/>
    </source>
</evidence>
<dbReference type="InterPro" id="IPR037522">
    <property type="entry name" value="HD_GYP_dom"/>
</dbReference>
<dbReference type="Pfam" id="PF13487">
    <property type="entry name" value="HD_5"/>
    <property type="match status" value="2"/>
</dbReference>
<dbReference type="InterPro" id="IPR052020">
    <property type="entry name" value="Cyclic_di-GMP/3'3'-cGAMP_PDE"/>
</dbReference>
<dbReference type="PANTHER" id="PTHR45228">
    <property type="entry name" value="CYCLIC DI-GMP PHOSPHODIESTERASE TM_0186-RELATED"/>
    <property type="match status" value="1"/>
</dbReference>
<dbReference type="GO" id="GO:0016787">
    <property type="term" value="F:hydrolase activity"/>
    <property type="evidence" value="ECO:0007669"/>
    <property type="project" value="UniProtKB-KW"/>
</dbReference>
<dbReference type="SMART" id="SM00471">
    <property type="entry name" value="HDc"/>
    <property type="match status" value="1"/>
</dbReference>